<organism evidence="1 2">
    <name type="scientific">Coniella lustricola</name>
    <dbReference type="NCBI Taxonomy" id="2025994"/>
    <lineage>
        <taxon>Eukaryota</taxon>
        <taxon>Fungi</taxon>
        <taxon>Dikarya</taxon>
        <taxon>Ascomycota</taxon>
        <taxon>Pezizomycotina</taxon>
        <taxon>Sordariomycetes</taxon>
        <taxon>Sordariomycetidae</taxon>
        <taxon>Diaporthales</taxon>
        <taxon>Schizoparmaceae</taxon>
        <taxon>Coniella</taxon>
    </lineage>
</organism>
<dbReference type="STRING" id="2025994.A0A2T3ADN0"/>
<dbReference type="GO" id="GO:0051865">
    <property type="term" value="P:protein autoubiquitination"/>
    <property type="evidence" value="ECO:0007669"/>
    <property type="project" value="TreeGrafter"/>
</dbReference>
<dbReference type="FunCoup" id="A0A2T3ADN0">
    <property type="interactions" value="44"/>
</dbReference>
<dbReference type="GO" id="GO:0031624">
    <property type="term" value="F:ubiquitin conjugating enzyme binding"/>
    <property type="evidence" value="ECO:0007669"/>
    <property type="project" value="TreeGrafter"/>
</dbReference>
<dbReference type="PANTHER" id="PTHR31531">
    <property type="entry name" value="E3 UBIQUITIN-PROTEIN LIGASE E3D FAMILY MEMBER"/>
    <property type="match status" value="1"/>
</dbReference>
<gene>
    <name evidence="1" type="ORF">BD289DRAFT_428863</name>
</gene>
<dbReference type="InterPro" id="IPR019193">
    <property type="entry name" value="UBQ-conj_enz_E2-bd_prot"/>
</dbReference>
<proteinExistence type="predicted"/>
<dbReference type="OrthoDB" id="66510at2759"/>
<accession>A0A2T3ADN0</accession>
<dbReference type="GO" id="GO:0005634">
    <property type="term" value="C:nucleus"/>
    <property type="evidence" value="ECO:0007669"/>
    <property type="project" value="TreeGrafter"/>
</dbReference>
<evidence type="ECO:0000313" key="1">
    <source>
        <dbReference type="EMBL" id="PSR92429.1"/>
    </source>
</evidence>
<dbReference type="InParanoid" id="A0A2T3ADN0"/>
<dbReference type="GO" id="GO:0005829">
    <property type="term" value="C:cytosol"/>
    <property type="evidence" value="ECO:0007669"/>
    <property type="project" value="TreeGrafter"/>
</dbReference>
<dbReference type="GO" id="GO:0061630">
    <property type="term" value="F:ubiquitin protein ligase activity"/>
    <property type="evidence" value="ECO:0007669"/>
    <property type="project" value="TreeGrafter"/>
</dbReference>
<dbReference type="EMBL" id="KZ678406">
    <property type="protein sequence ID" value="PSR92429.1"/>
    <property type="molecule type" value="Genomic_DNA"/>
</dbReference>
<dbReference type="GO" id="GO:0000209">
    <property type="term" value="P:protein polyubiquitination"/>
    <property type="evidence" value="ECO:0007669"/>
    <property type="project" value="TreeGrafter"/>
</dbReference>
<reference evidence="1 2" key="1">
    <citation type="journal article" date="2018" name="Mycol. Prog.">
        <title>Coniella lustricola, a new species from submerged detritus.</title>
        <authorList>
            <person name="Raudabaugh D.B."/>
            <person name="Iturriaga T."/>
            <person name="Carver A."/>
            <person name="Mondo S."/>
            <person name="Pangilinan J."/>
            <person name="Lipzen A."/>
            <person name="He G."/>
            <person name="Amirebrahimi M."/>
            <person name="Grigoriev I.V."/>
            <person name="Miller A.N."/>
        </authorList>
    </citation>
    <scope>NUCLEOTIDE SEQUENCE [LARGE SCALE GENOMIC DNA]</scope>
    <source>
        <strain evidence="1 2">B22-T-1</strain>
    </source>
</reference>
<dbReference type="GO" id="GO:0006513">
    <property type="term" value="P:protein monoubiquitination"/>
    <property type="evidence" value="ECO:0007669"/>
    <property type="project" value="TreeGrafter"/>
</dbReference>
<sequence>MTTSSIERRALPSLYAEFLPKLGRISIVVHLPSQSTWTTKALISNDGERLIVYHERISTEIILPTAAKLRGEHLPGEIPPGLFKMSWRLLAQDSLLTGGLASQPALIPEVAPWSALVLRPRTDVLCRKCETVVVSRESLKEWKDLPSENWAEMMEFWHCHKPVINNDQRNRADSSDNANDLKASESALASRGYGANTAIFAQAGIGFVDLTRMLFHKEDCRCNVMFMNNADIDPNLTLLNTQTHRSISTVASCPGCNAQLGVYDTRKDGVSIFKWMLKFADSPANSLSMLRPPTLSHCLATALFATQERTGSAKVVLQGDKEAITAWILNPRISFSCNSKQKVSAMKLLWQNRGREEEEELILPDSIVKDIRGLLQEGNSYLPPDEKMKQFNAQDGVWTVALLERPEQ</sequence>
<dbReference type="PANTHER" id="PTHR31531:SF2">
    <property type="entry name" value="E3 UBIQUITIN-PROTEIN LIGASE E3D"/>
    <property type="match status" value="1"/>
</dbReference>
<keyword evidence="2" id="KW-1185">Reference proteome</keyword>
<dbReference type="Pfam" id="PF09814">
    <property type="entry name" value="HECT_2"/>
    <property type="match status" value="1"/>
</dbReference>
<dbReference type="Proteomes" id="UP000241462">
    <property type="component" value="Unassembled WGS sequence"/>
</dbReference>
<dbReference type="GO" id="GO:0043161">
    <property type="term" value="P:proteasome-mediated ubiquitin-dependent protein catabolic process"/>
    <property type="evidence" value="ECO:0007669"/>
    <property type="project" value="TreeGrafter"/>
</dbReference>
<dbReference type="GO" id="GO:0030332">
    <property type="term" value="F:cyclin binding"/>
    <property type="evidence" value="ECO:0007669"/>
    <property type="project" value="TreeGrafter"/>
</dbReference>
<protein>
    <submittedName>
        <fullName evidence="1">Ubiquitin-conjugating enzyme E2-binding protein</fullName>
    </submittedName>
</protein>
<dbReference type="GO" id="GO:0000151">
    <property type="term" value="C:ubiquitin ligase complex"/>
    <property type="evidence" value="ECO:0007669"/>
    <property type="project" value="TreeGrafter"/>
</dbReference>
<name>A0A2T3ADN0_9PEZI</name>
<evidence type="ECO:0000313" key="2">
    <source>
        <dbReference type="Proteomes" id="UP000241462"/>
    </source>
</evidence>
<dbReference type="AlphaFoldDB" id="A0A2T3ADN0"/>